<dbReference type="InterPro" id="IPR006638">
    <property type="entry name" value="Elp3/MiaA/NifB-like_rSAM"/>
</dbReference>
<evidence type="ECO:0000256" key="8">
    <source>
        <dbReference type="SAM" id="MobiDB-lite"/>
    </source>
</evidence>
<dbReference type="InterPro" id="IPR006467">
    <property type="entry name" value="MiaB-like_bact"/>
</dbReference>
<keyword evidence="12" id="KW-1185">Reference proteome</keyword>
<dbReference type="InterPro" id="IPR007197">
    <property type="entry name" value="rSAM"/>
</dbReference>
<sequence length="441" mass="46208">MAGRRPPDDDRPGGTGAPRPARSGDRRHGGVVTGRAAQAGGVEVVTFGCRLNIVESEAMRAVATAAGHTDLVVVNSCAVTSEAVRQARQAVRRAARDRPGAAIVLTGCAAEIDAGLRALPEVTRVLPNAGKAEPAAWARPGHAFPALPPASFGPRAAGGHTRGFVEIQNGCDHRCTFCVIPFGRGASRSRSPERVVAEIRALVEGGAAEAVLTGVDVTSYAAPGGLRLGALLKRILREVPDLPRLRLSSIDCIEADRDLLDVLADEPRFMPHLHLSLQHGADLVLKRMKRRHSRADAVAFCAEARRLRPEIAFGADLIAGFPTETEGHAAESLALVADCGIAHLHVFPYSARPGTPAARMPAVPGDVVKARAAALRAAGEAALARHLDRHVGTRAVVLAERGGRGRTEDFSAVRLSAGVEPGSLVAVRIAGHDGRELRADG</sequence>
<reference evidence="11 12" key="1">
    <citation type="submission" date="2018-12" db="EMBL/GenBank/DDBJ databases">
        <authorList>
            <person name="Grouzdev D.S."/>
            <person name="Krutkina M.S."/>
        </authorList>
    </citation>
    <scope>NUCLEOTIDE SEQUENCE [LARGE SCALE GENOMIC DNA]</scope>
    <source>
        <strain evidence="11 12">RmlP026</strain>
    </source>
</reference>
<evidence type="ECO:0000256" key="3">
    <source>
        <dbReference type="ARBA" id="ARBA00022679"/>
    </source>
</evidence>
<dbReference type="GO" id="GO:0046872">
    <property type="term" value="F:metal ion binding"/>
    <property type="evidence" value="ECO:0007669"/>
    <property type="project" value="UniProtKB-KW"/>
</dbReference>
<dbReference type="InterPro" id="IPR005839">
    <property type="entry name" value="Methylthiotransferase"/>
</dbReference>
<dbReference type="Gene3D" id="3.80.30.20">
    <property type="entry name" value="tm_1862 like domain"/>
    <property type="match status" value="1"/>
</dbReference>
<comment type="caution">
    <text evidence="11">The sequence shown here is derived from an EMBL/GenBank/DDBJ whole genome shotgun (WGS) entry which is preliminary data.</text>
</comment>
<dbReference type="PROSITE" id="PS01278">
    <property type="entry name" value="MTTASE_RADICAL"/>
    <property type="match status" value="1"/>
</dbReference>
<evidence type="ECO:0000256" key="1">
    <source>
        <dbReference type="ARBA" id="ARBA00001966"/>
    </source>
</evidence>
<feature type="domain" description="MTTase N-terminal" evidence="9">
    <location>
        <begin position="40"/>
        <end position="142"/>
    </location>
</feature>
<reference evidence="11 12" key="2">
    <citation type="submission" date="2019-02" db="EMBL/GenBank/DDBJ databases">
        <title>'Lichenibacterium ramalinii' gen. nov. sp. nov., 'Lichenibacterium minor' gen. nov. sp. nov.</title>
        <authorList>
            <person name="Pankratov T."/>
        </authorList>
    </citation>
    <scope>NUCLEOTIDE SEQUENCE [LARGE SCALE GENOMIC DNA]</scope>
    <source>
        <strain evidence="11 12">RmlP026</strain>
    </source>
</reference>
<accession>A0A4Q2UAP9</accession>
<dbReference type="InterPro" id="IPR023404">
    <property type="entry name" value="rSAM_horseshoe"/>
</dbReference>
<feature type="compositionally biased region" description="Basic and acidic residues" evidence="8">
    <location>
        <begin position="1"/>
        <end position="12"/>
    </location>
</feature>
<dbReference type="GO" id="GO:0035598">
    <property type="term" value="F:tRNA (N(6)-L-threonylcarbamoyladenosine(37)-C(2))-methylthiotransferase activity"/>
    <property type="evidence" value="ECO:0007669"/>
    <property type="project" value="TreeGrafter"/>
</dbReference>
<dbReference type="InterPro" id="IPR058240">
    <property type="entry name" value="rSAM_sf"/>
</dbReference>
<evidence type="ECO:0000259" key="9">
    <source>
        <dbReference type="PROSITE" id="PS51449"/>
    </source>
</evidence>
<dbReference type="SMART" id="SM00729">
    <property type="entry name" value="Elp3"/>
    <property type="match status" value="1"/>
</dbReference>
<proteinExistence type="predicted"/>
<keyword evidence="3 11" id="KW-0808">Transferase</keyword>
<dbReference type="Pfam" id="PF04055">
    <property type="entry name" value="Radical_SAM"/>
    <property type="match status" value="1"/>
</dbReference>
<evidence type="ECO:0000256" key="7">
    <source>
        <dbReference type="ARBA" id="ARBA00023014"/>
    </source>
</evidence>
<dbReference type="Gene3D" id="3.40.50.12160">
    <property type="entry name" value="Methylthiotransferase, N-terminal domain"/>
    <property type="match status" value="1"/>
</dbReference>
<dbReference type="NCBIfam" id="TIGR00089">
    <property type="entry name" value="MiaB/RimO family radical SAM methylthiotransferase"/>
    <property type="match status" value="1"/>
</dbReference>
<dbReference type="CDD" id="cd01335">
    <property type="entry name" value="Radical_SAM"/>
    <property type="match status" value="1"/>
</dbReference>
<dbReference type="NCBIfam" id="TIGR01579">
    <property type="entry name" value="MiaB-like-C"/>
    <property type="match status" value="1"/>
</dbReference>
<dbReference type="PROSITE" id="PS51918">
    <property type="entry name" value="RADICAL_SAM"/>
    <property type="match status" value="1"/>
</dbReference>
<dbReference type="GO" id="GO:0051539">
    <property type="term" value="F:4 iron, 4 sulfur cluster binding"/>
    <property type="evidence" value="ECO:0007669"/>
    <property type="project" value="UniProtKB-KW"/>
</dbReference>
<keyword evidence="4" id="KW-0949">S-adenosyl-L-methionine</keyword>
<evidence type="ECO:0000313" key="11">
    <source>
        <dbReference type="EMBL" id="RYC33710.1"/>
    </source>
</evidence>
<comment type="cofactor">
    <cofactor evidence="1">
        <name>[4Fe-4S] cluster</name>
        <dbReference type="ChEBI" id="CHEBI:49883"/>
    </cofactor>
</comment>
<dbReference type="Pfam" id="PF00919">
    <property type="entry name" value="UPF0004"/>
    <property type="match status" value="1"/>
</dbReference>
<dbReference type="EMBL" id="QYBB01000001">
    <property type="protein sequence ID" value="RYC33710.1"/>
    <property type="molecule type" value="Genomic_DNA"/>
</dbReference>
<evidence type="ECO:0000313" key="12">
    <source>
        <dbReference type="Proteomes" id="UP000290759"/>
    </source>
</evidence>
<protein>
    <submittedName>
        <fullName evidence="11">tRNA (N(6)-L-threonylcarbamoyladenosine(37)-C(2))-methylthiotransferase MtaB</fullName>
    </submittedName>
</protein>
<evidence type="ECO:0000256" key="2">
    <source>
        <dbReference type="ARBA" id="ARBA00022485"/>
    </source>
</evidence>
<evidence type="ECO:0000256" key="5">
    <source>
        <dbReference type="ARBA" id="ARBA00022723"/>
    </source>
</evidence>
<dbReference type="PROSITE" id="PS51449">
    <property type="entry name" value="MTTASE_N"/>
    <property type="match status" value="1"/>
</dbReference>
<keyword evidence="6" id="KW-0408">Iron</keyword>
<dbReference type="InterPro" id="IPR013848">
    <property type="entry name" value="Methylthiotransferase_N"/>
</dbReference>
<evidence type="ECO:0000256" key="4">
    <source>
        <dbReference type="ARBA" id="ARBA00022691"/>
    </source>
</evidence>
<evidence type="ECO:0000256" key="6">
    <source>
        <dbReference type="ARBA" id="ARBA00023004"/>
    </source>
</evidence>
<dbReference type="InterPro" id="IPR038135">
    <property type="entry name" value="Methylthiotransferase_N_sf"/>
</dbReference>
<keyword evidence="2" id="KW-0004">4Fe-4S</keyword>
<dbReference type="SFLD" id="SFLDS00029">
    <property type="entry name" value="Radical_SAM"/>
    <property type="match status" value="1"/>
</dbReference>
<dbReference type="Proteomes" id="UP000290759">
    <property type="component" value="Unassembled WGS sequence"/>
</dbReference>
<dbReference type="SFLD" id="SFLDG01082">
    <property type="entry name" value="B12-binding_domain_containing"/>
    <property type="match status" value="1"/>
</dbReference>
<feature type="domain" description="Radical SAM core" evidence="10">
    <location>
        <begin position="157"/>
        <end position="385"/>
    </location>
</feature>
<evidence type="ECO:0000259" key="10">
    <source>
        <dbReference type="PROSITE" id="PS51918"/>
    </source>
</evidence>
<dbReference type="SUPFAM" id="SSF102114">
    <property type="entry name" value="Radical SAM enzymes"/>
    <property type="match status" value="1"/>
</dbReference>
<gene>
    <name evidence="11" type="primary">mtaB</name>
    <name evidence="11" type="ORF">D3273_00185</name>
</gene>
<dbReference type="OrthoDB" id="9805215at2"/>
<dbReference type="AlphaFoldDB" id="A0A4Q2UAP9"/>
<feature type="region of interest" description="Disordered" evidence="8">
    <location>
        <begin position="1"/>
        <end position="31"/>
    </location>
</feature>
<name>A0A4Q2UAP9_9HYPH</name>
<organism evidence="11 12">
    <name type="scientific">Lichenibacterium minor</name>
    <dbReference type="NCBI Taxonomy" id="2316528"/>
    <lineage>
        <taxon>Bacteria</taxon>
        <taxon>Pseudomonadati</taxon>
        <taxon>Pseudomonadota</taxon>
        <taxon>Alphaproteobacteria</taxon>
        <taxon>Hyphomicrobiales</taxon>
        <taxon>Lichenihabitantaceae</taxon>
        <taxon>Lichenibacterium</taxon>
    </lineage>
</organism>
<dbReference type="InterPro" id="IPR020612">
    <property type="entry name" value="Methylthiotransferase_CS"/>
</dbReference>
<keyword evidence="5" id="KW-0479">Metal-binding</keyword>
<dbReference type="PANTHER" id="PTHR11918:SF45">
    <property type="entry name" value="THREONYLCARBAMOYLADENOSINE TRNA METHYLTHIOTRANSFERASE"/>
    <property type="match status" value="1"/>
</dbReference>
<dbReference type="PANTHER" id="PTHR11918">
    <property type="entry name" value="RADICAL SAM PROTEINS"/>
    <property type="match status" value="1"/>
</dbReference>
<keyword evidence="7" id="KW-0411">Iron-sulfur</keyword>